<reference evidence="1 2" key="1">
    <citation type="journal article" date="2016" name="Nat. Commun.">
        <title>Thousands of microbial genomes shed light on interconnected biogeochemical processes in an aquifer system.</title>
        <authorList>
            <person name="Anantharaman K."/>
            <person name="Brown C.T."/>
            <person name="Hug L.A."/>
            <person name="Sharon I."/>
            <person name="Castelle C.J."/>
            <person name="Probst A.J."/>
            <person name="Thomas B.C."/>
            <person name="Singh A."/>
            <person name="Wilkins M.J."/>
            <person name="Karaoz U."/>
            <person name="Brodie E.L."/>
            <person name="Williams K.H."/>
            <person name="Hubbard S.S."/>
            <person name="Banfield J.F."/>
        </authorList>
    </citation>
    <scope>NUCLEOTIDE SEQUENCE [LARGE SCALE GENOMIC DNA]</scope>
</reference>
<protein>
    <recommendedName>
        <fullName evidence="3">Zn-dependent hydrolase</fullName>
    </recommendedName>
</protein>
<dbReference type="SUPFAM" id="SSF56281">
    <property type="entry name" value="Metallo-hydrolase/oxidoreductase"/>
    <property type="match status" value="1"/>
</dbReference>
<gene>
    <name evidence="1" type="ORF">A2116_01820</name>
</gene>
<evidence type="ECO:0000313" key="1">
    <source>
        <dbReference type="EMBL" id="OGG40002.1"/>
    </source>
</evidence>
<dbReference type="InterPro" id="IPR036866">
    <property type="entry name" value="RibonucZ/Hydroxyglut_hydro"/>
</dbReference>
<evidence type="ECO:0008006" key="3">
    <source>
        <dbReference type="Google" id="ProtNLM"/>
    </source>
</evidence>
<proteinExistence type="predicted"/>
<organism evidence="1 2">
    <name type="scientific">Candidatus Jorgensenbacteria bacterium GWA1_49_17</name>
    <dbReference type="NCBI Taxonomy" id="1798467"/>
    <lineage>
        <taxon>Bacteria</taxon>
        <taxon>Candidatus Joergenseniibacteriota</taxon>
    </lineage>
</organism>
<dbReference type="EMBL" id="MFKG01000032">
    <property type="protein sequence ID" value="OGG40002.1"/>
    <property type="molecule type" value="Genomic_DNA"/>
</dbReference>
<dbReference type="AlphaFoldDB" id="A0A1F6BTC4"/>
<dbReference type="Pfam" id="PF13483">
    <property type="entry name" value="Lactamase_B_3"/>
    <property type="match status" value="1"/>
</dbReference>
<name>A0A1F6BTC4_9BACT</name>
<evidence type="ECO:0000313" key="2">
    <source>
        <dbReference type="Proteomes" id="UP000179368"/>
    </source>
</evidence>
<dbReference type="Gene3D" id="3.60.15.10">
    <property type="entry name" value="Ribonuclease Z/Hydroxyacylglutathione hydrolase-like"/>
    <property type="match status" value="1"/>
</dbReference>
<sequence>MVITYHGDNYFKIQSGNFTALIDPTDSRSFRGADLVLSTLKPSPVPPPKEEGVFWVDHQGEYEVKDAVVRGMSAGVERGDEKTIYRITLEDITVLILGHLGHEPSPEVQENFKGAQVVIVPAGGKPFISEEAAAKLIRQIEPALVIPSLSKNFKNFLKEMGKDKCPVEEKLTFKAKDLEAGKMAVRCLAS</sequence>
<comment type="caution">
    <text evidence="1">The sequence shown here is derived from an EMBL/GenBank/DDBJ whole genome shotgun (WGS) entry which is preliminary data.</text>
</comment>
<dbReference type="Proteomes" id="UP000179368">
    <property type="component" value="Unassembled WGS sequence"/>
</dbReference>
<accession>A0A1F6BTC4</accession>